<dbReference type="EMBL" id="RSCD01000019">
    <property type="protein sequence ID" value="RSH85644.1"/>
    <property type="molecule type" value="Genomic_DNA"/>
</dbReference>
<dbReference type="AlphaFoldDB" id="A0A427Y3I9"/>
<name>A0A427Y3I9_9TREE</name>
<feature type="region of interest" description="Disordered" evidence="1">
    <location>
        <begin position="110"/>
        <end position="133"/>
    </location>
</feature>
<gene>
    <name evidence="2" type="ORF">EHS25_003784</name>
</gene>
<sequence>MSESISEPISESAGSSNSGDQRASSILRADIGEFIDLWAKLVEFTDLLQSHDPACPAMLEDLKIRLAIHEEKLQCEHELPSSPELASEMQTMYTEYQMLIARAKTALPDQLPEGFVQDHQDPSRDPTERSTTG</sequence>
<evidence type="ECO:0000313" key="2">
    <source>
        <dbReference type="EMBL" id="RSH85644.1"/>
    </source>
</evidence>
<reference evidence="2 3" key="1">
    <citation type="submission" date="2018-11" db="EMBL/GenBank/DDBJ databases">
        <title>Genome sequence of Saitozyma podzolica DSM 27192.</title>
        <authorList>
            <person name="Aliyu H."/>
            <person name="Gorte O."/>
            <person name="Ochsenreither K."/>
        </authorList>
    </citation>
    <scope>NUCLEOTIDE SEQUENCE [LARGE SCALE GENOMIC DNA]</scope>
    <source>
        <strain evidence="2 3">DSM 27192</strain>
    </source>
</reference>
<protein>
    <submittedName>
        <fullName evidence="2">Uncharacterized protein</fullName>
    </submittedName>
</protein>
<feature type="compositionally biased region" description="Low complexity" evidence="1">
    <location>
        <begin position="1"/>
        <end position="19"/>
    </location>
</feature>
<evidence type="ECO:0000256" key="1">
    <source>
        <dbReference type="SAM" id="MobiDB-lite"/>
    </source>
</evidence>
<feature type="region of interest" description="Disordered" evidence="1">
    <location>
        <begin position="1"/>
        <end position="22"/>
    </location>
</feature>
<organism evidence="2 3">
    <name type="scientific">Saitozyma podzolica</name>
    <dbReference type="NCBI Taxonomy" id="1890683"/>
    <lineage>
        <taxon>Eukaryota</taxon>
        <taxon>Fungi</taxon>
        <taxon>Dikarya</taxon>
        <taxon>Basidiomycota</taxon>
        <taxon>Agaricomycotina</taxon>
        <taxon>Tremellomycetes</taxon>
        <taxon>Tremellales</taxon>
        <taxon>Trimorphomycetaceae</taxon>
        <taxon>Saitozyma</taxon>
    </lineage>
</organism>
<keyword evidence="3" id="KW-1185">Reference proteome</keyword>
<accession>A0A427Y3I9</accession>
<dbReference type="OrthoDB" id="10324561at2759"/>
<dbReference type="Proteomes" id="UP000279259">
    <property type="component" value="Unassembled WGS sequence"/>
</dbReference>
<proteinExistence type="predicted"/>
<feature type="compositionally biased region" description="Basic and acidic residues" evidence="1">
    <location>
        <begin position="116"/>
        <end position="133"/>
    </location>
</feature>
<evidence type="ECO:0000313" key="3">
    <source>
        <dbReference type="Proteomes" id="UP000279259"/>
    </source>
</evidence>
<comment type="caution">
    <text evidence="2">The sequence shown here is derived from an EMBL/GenBank/DDBJ whole genome shotgun (WGS) entry which is preliminary data.</text>
</comment>